<evidence type="ECO:0000313" key="2">
    <source>
        <dbReference type="Proteomes" id="UP000001095"/>
    </source>
</evidence>
<protein>
    <submittedName>
        <fullName evidence="1">Uncharacterized protein</fullName>
    </submittedName>
</protein>
<keyword evidence="2" id="KW-1185">Reference proteome</keyword>
<name>K8NWL7_9BRAD</name>
<comment type="caution">
    <text evidence="1">The sequence shown here is derived from an EMBL/GenBank/DDBJ whole genome shotgun (WGS) entry which is preliminary data.</text>
</comment>
<reference evidence="1 2" key="1">
    <citation type="submission" date="2012-04" db="EMBL/GenBank/DDBJ databases">
        <title>The Genome Sequence of Afipia clevelandensis ATCC 49720.</title>
        <authorList>
            <consortium name="The Broad Institute Genome Sequencing Platform"/>
            <person name="Earl A."/>
            <person name="Ward D."/>
            <person name="Feldgarden M."/>
            <person name="Gevers D."/>
            <person name="Huys G."/>
            <person name="Walker B."/>
            <person name="Young S.K."/>
            <person name="Zeng Q."/>
            <person name="Gargeya S."/>
            <person name="Fitzgerald M."/>
            <person name="Haas B."/>
            <person name="Abouelleil A."/>
            <person name="Alvarado L."/>
            <person name="Arachchi H.M."/>
            <person name="Berlin A."/>
            <person name="Chapman S.B."/>
            <person name="Goldberg J."/>
            <person name="Griggs A."/>
            <person name="Gujja S."/>
            <person name="Hansen M."/>
            <person name="Howarth C."/>
            <person name="Imamovic A."/>
            <person name="Larimer J."/>
            <person name="McCowen C."/>
            <person name="Montmayeur A."/>
            <person name="Murphy C."/>
            <person name="Neiman D."/>
            <person name="Pearson M."/>
            <person name="Priest M."/>
            <person name="Roberts A."/>
            <person name="Saif S."/>
            <person name="Shea T."/>
            <person name="Sisk P."/>
            <person name="Sykes S."/>
            <person name="Wortman J."/>
            <person name="Nusbaum C."/>
            <person name="Birren B."/>
        </authorList>
    </citation>
    <scope>NUCLEOTIDE SEQUENCE [LARGE SCALE GENOMIC DNA]</scope>
    <source>
        <strain evidence="1 2">ATCC 49720</strain>
    </source>
</reference>
<dbReference type="AlphaFoldDB" id="K8NWL7"/>
<dbReference type="PATRIC" id="fig|883079.3.peg.4110"/>
<gene>
    <name evidence="1" type="ORF">HMPREF9696_04026</name>
</gene>
<dbReference type="Proteomes" id="UP000001095">
    <property type="component" value="Unassembled WGS sequence"/>
</dbReference>
<dbReference type="HOGENOM" id="CLU_3003752_0_0_5"/>
<dbReference type="EMBL" id="AGWY01000018">
    <property type="protein sequence ID" value="EKS31805.1"/>
    <property type="molecule type" value="Genomic_DNA"/>
</dbReference>
<organism evidence="1 2">
    <name type="scientific">Afipia clevelandensis ATCC 49720</name>
    <dbReference type="NCBI Taxonomy" id="883079"/>
    <lineage>
        <taxon>Bacteria</taxon>
        <taxon>Pseudomonadati</taxon>
        <taxon>Pseudomonadota</taxon>
        <taxon>Alphaproteobacteria</taxon>
        <taxon>Hyphomicrobiales</taxon>
        <taxon>Nitrobacteraceae</taxon>
        <taxon>Afipia</taxon>
    </lineage>
</organism>
<proteinExistence type="predicted"/>
<accession>K8NWL7</accession>
<sequence>MLHYNEMSMLPGIRIQPRYMENRPSTCIEALSLLKRIDSFGKGCGLSVDFALGHAN</sequence>
<evidence type="ECO:0000313" key="1">
    <source>
        <dbReference type="EMBL" id="EKS31805.1"/>
    </source>
</evidence>